<dbReference type="SUPFAM" id="SSF52540">
    <property type="entry name" value="P-loop containing nucleoside triphosphate hydrolases"/>
    <property type="match status" value="1"/>
</dbReference>
<dbReference type="PROSITE" id="PS50837">
    <property type="entry name" value="NACHT"/>
    <property type="match status" value="1"/>
</dbReference>
<gene>
    <name evidence="3" type="ORF">BGZ80_009455</name>
</gene>
<feature type="compositionally biased region" description="Basic and acidic residues" evidence="1">
    <location>
        <begin position="1"/>
        <end position="13"/>
    </location>
</feature>
<evidence type="ECO:0000313" key="3">
    <source>
        <dbReference type="EMBL" id="KAG0016061.1"/>
    </source>
</evidence>
<keyword evidence="4" id="KW-1185">Reference proteome</keyword>
<dbReference type="InterPro" id="IPR011989">
    <property type="entry name" value="ARM-like"/>
</dbReference>
<sequence>MDNITPRKHEQIIGDHPINAQEPPRSEHSLKRKASHNFPTGRETPTKSAKHISNPIPDNQATSTSGSLPILLSFSHVQVALQTYYEPYLYIRRVSGDTLNLESCYINLAIVEAPDQRRKDKEGLKAQAAAFQHLPSYEEIYKTNMDAPIPLEKLFDKRKLRDGREDVPKTILVQGRAGIGKTTLCKKLVHLYQSGLWRDRFDAALWLPLRQLKTFKARGLKELLCEKYFQHSKLYSKRLANVLADHKSKILFILDGLDEILTDSQTSDGIALEAFLRHLLQQEYIIVTSRPSGVDISILPKLDLELETVGFSTQNVNDYISNVLALEDAKAVQDFIRRTPSIQNLVNIPVQLDVICHSWDSLLSNEQSITMTGLYQTMVRKLWCKDAERLQKELGISLAPQQIQRLSPYQIDKLMATVSEYLSFLAFKGICDHQIEFDESTLQKTTEELDELREMVNQGHLPYQLLDSLKQTSFLHTADAELDTGKDDSQRAWYFLHLTFQEYFAATWIARHLQIKQKSPKTRSAPMMTMEETKAYIRKHKYTPRYQIVWWMVAGLLQGETLVSFFELLQGAPVDLIGGYHHHLLAACLDEGRSQLDDKSVENVEIQLEQWLRFEAAVNDNSDGMKSTLPESTLQALIGALQDESEYVRNSAASALGMQSTLPDSTLQALIGALQDENEYVRSSA</sequence>
<dbReference type="PANTHER" id="PTHR46312:SF2">
    <property type="entry name" value="NUCLEOTIDE-BINDING OLIGOMERIZATION DOMAIN-CONTAINING PROTEIN 2-LIKE"/>
    <property type="match status" value="1"/>
</dbReference>
<dbReference type="AlphaFoldDB" id="A0A9P6MWU5"/>
<feature type="region of interest" description="Disordered" evidence="1">
    <location>
        <begin position="1"/>
        <end position="64"/>
    </location>
</feature>
<proteinExistence type="predicted"/>
<dbReference type="PANTHER" id="PTHR46312">
    <property type="entry name" value="NACHT DOMAIN-CONTAINING PROTEIN"/>
    <property type="match status" value="1"/>
</dbReference>
<evidence type="ECO:0000259" key="2">
    <source>
        <dbReference type="PROSITE" id="PS50837"/>
    </source>
</evidence>
<name>A0A9P6MWU5_9FUNG</name>
<dbReference type="Pfam" id="PF23238">
    <property type="entry name" value="DUF7068"/>
    <property type="match status" value="1"/>
</dbReference>
<protein>
    <recommendedName>
        <fullName evidence="2">NACHT domain-containing protein</fullName>
    </recommendedName>
</protein>
<feature type="domain" description="NACHT" evidence="2">
    <location>
        <begin position="169"/>
        <end position="293"/>
    </location>
</feature>
<dbReference type="InterPro" id="IPR055496">
    <property type="entry name" value="DUF7068"/>
</dbReference>
<evidence type="ECO:0000313" key="4">
    <source>
        <dbReference type="Proteomes" id="UP000703661"/>
    </source>
</evidence>
<dbReference type="InterPro" id="IPR007111">
    <property type="entry name" value="NACHT_NTPase"/>
</dbReference>
<dbReference type="Gene3D" id="1.25.10.10">
    <property type="entry name" value="Leucine-rich Repeat Variant"/>
    <property type="match status" value="1"/>
</dbReference>
<organism evidence="3 4">
    <name type="scientific">Entomortierella chlamydospora</name>
    <dbReference type="NCBI Taxonomy" id="101097"/>
    <lineage>
        <taxon>Eukaryota</taxon>
        <taxon>Fungi</taxon>
        <taxon>Fungi incertae sedis</taxon>
        <taxon>Mucoromycota</taxon>
        <taxon>Mortierellomycotina</taxon>
        <taxon>Mortierellomycetes</taxon>
        <taxon>Mortierellales</taxon>
        <taxon>Mortierellaceae</taxon>
        <taxon>Entomortierella</taxon>
    </lineage>
</organism>
<reference evidence="3" key="1">
    <citation type="journal article" date="2020" name="Fungal Divers.">
        <title>Resolving the Mortierellaceae phylogeny through synthesis of multi-gene phylogenetics and phylogenomics.</title>
        <authorList>
            <person name="Vandepol N."/>
            <person name="Liber J."/>
            <person name="Desiro A."/>
            <person name="Na H."/>
            <person name="Kennedy M."/>
            <person name="Barry K."/>
            <person name="Grigoriev I.V."/>
            <person name="Miller A.N."/>
            <person name="O'Donnell K."/>
            <person name="Stajich J.E."/>
            <person name="Bonito G."/>
        </authorList>
    </citation>
    <scope>NUCLEOTIDE SEQUENCE</scope>
    <source>
        <strain evidence="3">NRRL 2769</strain>
    </source>
</reference>
<dbReference type="Pfam" id="PF05729">
    <property type="entry name" value="NACHT"/>
    <property type="match status" value="1"/>
</dbReference>
<accession>A0A9P6MWU5</accession>
<dbReference type="Gene3D" id="3.40.50.300">
    <property type="entry name" value="P-loop containing nucleotide triphosphate hydrolases"/>
    <property type="match status" value="1"/>
</dbReference>
<dbReference type="Proteomes" id="UP000703661">
    <property type="component" value="Unassembled WGS sequence"/>
</dbReference>
<comment type="caution">
    <text evidence="3">The sequence shown here is derived from an EMBL/GenBank/DDBJ whole genome shotgun (WGS) entry which is preliminary data.</text>
</comment>
<dbReference type="EMBL" id="JAAAID010000569">
    <property type="protein sequence ID" value="KAG0016061.1"/>
    <property type="molecule type" value="Genomic_DNA"/>
</dbReference>
<dbReference type="SUPFAM" id="SSF48371">
    <property type="entry name" value="ARM repeat"/>
    <property type="match status" value="1"/>
</dbReference>
<evidence type="ECO:0000256" key="1">
    <source>
        <dbReference type="SAM" id="MobiDB-lite"/>
    </source>
</evidence>
<dbReference type="Pfam" id="PF13646">
    <property type="entry name" value="HEAT_2"/>
    <property type="match status" value="1"/>
</dbReference>
<dbReference type="InterPro" id="IPR027417">
    <property type="entry name" value="P-loop_NTPase"/>
</dbReference>
<dbReference type="InterPro" id="IPR016024">
    <property type="entry name" value="ARM-type_fold"/>
</dbReference>